<evidence type="ECO:0000259" key="5">
    <source>
        <dbReference type="Pfam" id="PF00669"/>
    </source>
</evidence>
<dbReference type="PANTHER" id="PTHR42792:SF2">
    <property type="entry name" value="FLAGELLIN"/>
    <property type="match status" value="1"/>
</dbReference>
<feature type="compositionally biased region" description="Low complexity" evidence="4">
    <location>
        <begin position="107"/>
        <end position="117"/>
    </location>
</feature>
<evidence type="ECO:0000259" key="6">
    <source>
        <dbReference type="Pfam" id="PF00700"/>
    </source>
</evidence>
<sequence length="650" mass="66648">MANINLSAAVRSNLSSLQNTASLMSKTSDRLSSGNKVNSALDNPTNFFTASSLNSRAGDLNSLMDSMANGIKTIEAANNGLSAITKNLESMQSTLRQARQDKSFQTSSYSLDGSQSGSLSLKGGAIGDTGVEVALNSATPASLTSQVKYDAAAKGAKDVKANTAYDPALVDVSTTALSFDIKGNKDDLAINITIDKDTAGIADHKKVTADELLAVTNKKLADYGSTVRLRKDGDKLEMYDSNAANTGGSASINLTATNANAVKLGFTATDADAGIAVGGTNTVVSTAGVNAKTFGITIDGNGAGATTTPGAGSIDVTLDGDIHDTAEKAAAFINVKFAEAAATAAKAGSTVVQREAAASVKGLTASVRDGKLVISGPADGTAKTISVTETDGGTNEVPLLMGAEPVSVTASQGTGPAKTVDALIHEINNNKDLAGKVRASNDNGKLRIENLSTEDLLVDGASSTGVVDGTSAGASKIGGNSVRAGLADQFNELRDQLDKLSDDASFNGINLLRGDNLKITFNETGTSSMDIQIKGGETLNAGKLSLSDIVAKNLDSDTDIDAFLGNIKEALNTVRSQASAFGSNLSIVQNRQDFTKSMINTLETGAGNLTLADMNQEAANMMALQTRQSLASSTLSMANQADQSVLQLLR</sequence>
<comment type="subcellular location">
    <subcellularLocation>
        <location evidence="3">Secreted</location>
    </subcellularLocation>
    <subcellularLocation>
        <location evidence="3">Bacterial flagellum</location>
    </subcellularLocation>
</comment>
<proteinExistence type="inferred from homology"/>
<evidence type="ECO:0000313" key="7">
    <source>
        <dbReference type="EMBL" id="QQR40269.1"/>
    </source>
</evidence>
<evidence type="ECO:0000256" key="1">
    <source>
        <dbReference type="ARBA" id="ARBA00005709"/>
    </source>
</evidence>
<dbReference type="InterPro" id="IPR001492">
    <property type="entry name" value="Flagellin"/>
</dbReference>
<accession>A0ABX7CAM8</accession>
<name>A0ABX7CAM8_9HYPH</name>
<feature type="domain" description="Flagellin C-terminal" evidence="6">
    <location>
        <begin position="565"/>
        <end position="649"/>
    </location>
</feature>
<comment type="function">
    <text evidence="3">Flagellin is the subunit protein which polymerizes to form the filaments of bacterial flagella.</text>
</comment>
<protein>
    <recommendedName>
        <fullName evidence="3">Flagellin</fullName>
    </recommendedName>
</protein>
<dbReference type="PANTHER" id="PTHR42792">
    <property type="entry name" value="FLAGELLIN"/>
    <property type="match status" value="1"/>
</dbReference>
<dbReference type="RefSeq" id="WP_201635463.1">
    <property type="nucleotide sequence ID" value="NZ_CP068046.1"/>
</dbReference>
<dbReference type="Gene3D" id="1.20.1330.10">
    <property type="entry name" value="f41 fragment of flagellin, N-terminal domain"/>
    <property type="match status" value="1"/>
</dbReference>
<keyword evidence="2 3" id="KW-0975">Bacterial flagellum</keyword>
<dbReference type="Pfam" id="PF00700">
    <property type="entry name" value="Flagellin_C"/>
    <property type="match status" value="1"/>
</dbReference>
<evidence type="ECO:0000256" key="4">
    <source>
        <dbReference type="SAM" id="MobiDB-lite"/>
    </source>
</evidence>
<dbReference type="Proteomes" id="UP000595857">
    <property type="component" value="Chromosome"/>
</dbReference>
<comment type="similarity">
    <text evidence="1 3">Belongs to the bacterial flagellin family.</text>
</comment>
<dbReference type="SUPFAM" id="SSF64518">
    <property type="entry name" value="Phase 1 flagellin"/>
    <property type="match status" value="2"/>
</dbReference>
<dbReference type="EMBL" id="CP068046">
    <property type="protein sequence ID" value="QQR40269.1"/>
    <property type="molecule type" value="Genomic_DNA"/>
</dbReference>
<dbReference type="InterPro" id="IPR046358">
    <property type="entry name" value="Flagellin_C"/>
</dbReference>
<evidence type="ECO:0000256" key="3">
    <source>
        <dbReference type="RuleBase" id="RU362073"/>
    </source>
</evidence>
<feature type="domain" description="Flagellin N-terminal" evidence="5">
    <location>
        <begin position="4"/>
        <end position="110"/>
    </location>
</feature>
<evidence type="ECO:0000313" key="8">
    <source>
        <dbReference type="Proteomes" id="UP000595857"/>
    </source>
</evidence>
<dbReference type="InterPro" id="IPR001029">
    <property type="entry name" value="Flagellin_N"/>
</dbReference>
<dbReference type="Pfam" id="PF00669">
    <property type="entry name" value="Flagellin_N"/>
    <property type="match status" value="1"/>
</dbReference>
<evidence type="ECO:0000256" key="2">
    <source>
        <dbReference type="ARBA" id="ARBA00023143"/>
    </source>
</evidence>
<keyword evidence="8" id="KW-1185">Reference proteome</keyword>
<feature type="region of interest" description="Disordered" evidence="4">
    <location>
        <begin position="94"/>
        <end position="117"/>
    </location>
</feature>
<gene>
    <name evidence="7" type="ORF">JI748_04455</name>
</gene>
<organism evidence="7 8">
    <name type="scientific">Devosia rhizoryzae</name>
    <dbReference type="NCBI Taxonomy" id="2774137"/>
    <lineage>
        <taxon>Bacteria</taxon>
        <taxon>Pseudomonadati</taxon>
        <taxon>Pseudomonadota</taxon>
        <taxon>Alphaproteobacteria</taxon>
        <taxon>Hyphomicrobiales</taxon>
        <taxon>Devosiaceae</taxon>
        <taxon>Devosia</taxon>
    </lineage>
</organism>
<keyword evidence="3" id="KW-0964">Secreted</keyword>
<reference evidence="7 8" key="1">
    <citation type="submission" date="2021-01" db="EMBL/GenBank/DDBJ databases">
        <title>Genome seq and assembly of Devosia sp. LEGU1.</title>
        <authorList>
            <person name="Chhetri G."/>
        </authorList>
    </citation>
    <scope>NUCLEOTIDE SEQUENCE [LARGE SCALE GENOMIC DNA]</scope>
    <source>
        <strain evidence="7 8">LEGU1</strain>
    </source>
</reference>